<comment type="caution">
    <text evidence="2">The sequence shown here is derived from an EMBL/GenBank/DDBJ whole genome shotgun (WGS) entry which is preliminary data.</text>
</comment>
<proteinExistence type="predicted"/>
<feature type="region of interest" description="Disordered" evidence="1">
    <location>
        <begin position="1"/>
        <end position="26"/>
    </location>
</feature>
<evidence type="ECO:0000256" key="1">
    <source>
        <dbReference type="SAM" id="MobiDB-lite"/>
    </source>
</evidence>
<dbReference type="EMBL" id="JARBHB010000011">
    <property type="protein sequence ID" value="KAJ8872614.1"/>
    <property type="molecule type" value="Genomic_DNA"/>
</dbReference>
<organism evidence="2 3">
    <name type="scientific">Dryococelus australis</name>
    <dbReference type="NCBI Taxonomy" id="614101"/>
    <lineage>
        <taxon>Eukaryota</taxon>
        <taxon>Metazoa</taxon>
        <taxon>Ecdysozoa</taxon>
        <taxon>Arthropoda</taxon>
        <taxon>Hexapoda</taxon>
        <taxon>Insecta</taxon>
        <taxon>Pterygota</taxon>
        <taxon>Neoptera</taxon>
        <taxon>Polyneoptera</taxon>
        <taxon>Phasmatodea</taxon>
        <taxon>Verophasmatodea</taxon>
        <taxon>Anareolatae</taxon>
        <taxon>Phasmatidae</taxon>
        <taxon>Eurycanthinae</taxon>
        <taxon>Dryococelus</taxon>
    </lineage>
</organism>
<name>A0ABQ9GKR4_9NEOP</name>
<evidence type="ECO:0000313" key="3">
    <source>
        <dbReference type="Proteomes" id="UP001159363"/>
    </source>
</evidence>
<sequence length="261" mass="29119">MWNGAGMTGRGKREIPEKTPPTNSIARRDSQLRKFELILINFAILYGAFVMKKGGGGRRRGVEHCTRFVLFVPLTLMYTSKEKITLLRWQKLRAHLLNLVVALTRKEGGVTVAERLACSPPTGFNLRPGGNRAGRCHWSEGFLDGLPFPPPSHSGAAPCAPRAPLSAPRDFAVKELAKSLRSLTCSATSQTFTSTRQLIRLVILVMCCGWREELTCKKLLFLRKSPGELETVMPVVPGINKQQHCKNWFLLAIPVQRSHFD</sequence>
<keyword evidence="3" id="KW-1185">Reference proteome</keyword>
<protein>
    <submittedName>
        <fullName evidence="2">Uncharacterized protein</fullName>
    </submittedName>
</protein>
<reference evidence="2 3" key="1">
    <citation type="submission" date="2023-02" db="EMBL/GenBank/DDBJ databases">
        <title>LHISI_Scaffold_Assembly.</title>
        <authorList>
            <person name="Stuart O.P."/>
            <person name="Cleave R."/>
            <person name="Magrath M.J.L."/>
            <person name="Mikheyev A.S."/>
        </authorList>
    </citation>
    <scope>NUCLEOTIDE SEQUENCE [LARGE SCALE GENOMIC DNA]</scope>
    <source>
        <strain evidence="2">Daus_M_001</strain>
        <tissue evidence="2">Leg muscle</tissue>
    </source>
</reference>
<dbReference type="Proteomes" id="UP001159363">
    <property type="component" value="Chromosome 10"/>
</dbReference>
<evidence type="ECO:0000313" key="2">
    <source>
        <dbReference type="EMBL" id="KAJ8872614.1"/>
    </source>
</evidence>
<accession>A0ABQ9GKR4</accession>
<gene>
    <name evidence="2" type="ORF">PR048_026220</name>
</gene>